<feature type="region of interest" description="Disordered" evidence="1">
    <location>
        <begin position="403"/>
        <end position="444"/>
    </location>
</feature>
<dbReference type="PANTHER" id="PTHR13318:SF95">
    <property type="entry name" value="F-BOX PROTEIN YLR352W"/>
    <property type="match status" value="1"/>
</dbReference>
<dbReference type="SUPFAM" id="SSF52047">
    <property type="entry name" value="RNI-like"/>
    <property type="match status" value="2"/>
</dbReference>
<dbReference type="Proteomes" id="UP000726737">
    <property type="component" value="Unassembled WGS sequence"/>
</dbReference>
<keyword evidence="3" id="KW-1185">Reference proteome</keyword>
<gene>
    <name evidence="2" type="ORF">BG011_004509</name>
</gene>
<feature type="compositionally biased region" description="Low complexity" evidence="1">
    <location>
        <begin position="122"/>
        <end position="135"/>
    </location>
</feature>
<protein>
    <recommendedName>
        <fullName evidence="4">RNI-like protein</fullName>
    </recommendedName>
</protein>
<dbReference type="GO" id="GO:0031146">
    <property type="term" value="P:SCF-dependent proteasomal ubiquitin-dependent protein catabolic process"/>
    <property type="evidence" value="ECO:0007669"/>
    <property type="project" value="TreeGrafter"/>
</dbReference>
<feature type="compositionally biased region" description="Low complexity" evidence="1">
    <location>
        <begin position="403"/>
        <end position="423"/>
    </location>
</feature>
<evidence type="ECO:0000313" key="3">
    <source>
        <dbReference type="Proteomes" id="UP000726737"/>
    </source>
</evidence>
<sequence length="750" mass="83885">MRRNAVTIALSNPDILHHILSLDLLSQSDLRSSCLVSQEWAAAGLILLWRYPQCHTMHSFRLLLDTLRHEVDLSGPLASSLVTSLSATPSSPSSEGAAVVAAANVLRRAATMRTEKKPSMFSSSSTSTSSTSSSSTIVSTRPLLHTPTSFSLLPTPYRPHQRHKEYGIPFHGQRIFHRAQFIRKIDFCALAGFLSLHHLEILARSCKIGFRSLDLQTIRLPFSDHLLDILMNSMALKQLSLGHIHIPTEALVCLESCFSGLTEFRLFNCPDSMGDTELGMTLRHCTQLKLLEIHGESFTDESLVWISKACVNLETLVIEAPKMTDAVVGQIALSCTKLRSWSLIDCTALQDETIMAIEKMYFVEPPTTLLLPFASLRITADNNNSSSSALSTTTATYSASSSAVSSPLTSTSTSFTGSPSDSESLPKYSISHQDQHPPSRSFAMDRYTSTLGDSVTRSGMLSKLEFRHCTHIKPQHINVFLRSQSKLEHLVLGGISITDEALVAMTEMPFTHLQSLALHDCSEISDETMVAVLFNCEQMTKLTISGSNFTLRTFSSISLHLQNLEELRLEHVPLIMNESIQEILTRCTRLRSLKLWHCRNLTQDLFMDQSTPCPGLEELEYMDKFVRPYADDGWATQVLFLRSLVTRFEGLKILRLAKLADTFVPVNLVSYLCQLDQLEQFTILYKPSLDLRDLKELQTSLPTLVHLGLGTSDILSEEDVLVFNQSHHRPSVRIYKRMLESIDELQDYDT</sequence>
<organism evidence="2 3">
    <name type="scientific">Mortierella polycephala</name>
    <dbReference type="NCBI Taxonomy" id="41804"/>
    <lineage>
        <taxon>Eukaryota</taxon>
        <taxon>Fungi</taxon>
        <taxon>Fungi incertae sedis</taxon>
        <taxon>Mucoromycota</taxon>
        <taxon>Mortierellomycotina</taxon>
        <taxon>Mortierellomycetes</taxon>
        <taxon>Mortierellales</taxon>
        <taxon>Mortierellaceae</taxon>
        <taxon>Mortierella</taxon>
    </lineage>
</organism>
<dbReference type="SMART" id="SM00367">
    <property type="entry name" value="LRR_CC"/>
    <property type="match status" value="6"/>
</dbReference>
<accession>A0A9P6QFG3</accession>
<dbReference type="PANTHER" id="PTHR13318">
    <property type="entry name" value="PARTNER OF PAIRED, ISOFORM B-RELATED"/>
    <property type="match status" value="1"/>
</dbReference>
<evidence type="ECO:0008006" key="4">
    <source>
        <dbReference type="Google" id="ProtNLM"/>
    </source>
</evidence>
<comment type="caution">
    <text evidence="2">The sequence shown here is derived from an EMBL/GenBank/DDBJ whole genome shotgun (WGS) entry which is preliminary data.</text>
</comment>
<dbReference type="InterPro" id="IPR032675">
    <property type="entry name" value="LRR_dom_sf"/>
</dbReference>
<dbReference type="InterPro" id="IPR006553">
    <property type="entry name" value="Leu-rich_rpt_Cys-con_subtyp"/>
</dbReference>
<reference evidence="2" key="1">
    <citation type="journal article" date="2020" name="Fungal Divers.">
        <title>Resolving the Mortierellaceae phylogeny through synthesis of multi-gene phylogenetics and phylogenomics.</title>
        <authorList>
            <person name="Vandepol N."/>
            <person name="Liber J."/>
            <person name="Desiro A."/>
            <person name="Na H."/>
            <person name="Kennedy M."/>
            <person name="Barry K."/>
            <person name="Grigoriev I.V."/>
            <person name="Miller A.N."/>
            <person name="O'Donnell K."/>
            <person name="Stajich J.E."/>
            <person name="Bonito G."/>
        </authorList>
    </citation>
    <scope>NUCLEOTIDE SEQUENCE</scope>
    <source>
        <strain evidence="2">KOD948</strain>
    </source>
</reference>
<dbReference type="GO" id="GO:0019005">
    <property type="term" value="C:SCF ubiquitin ligase complex"/>
    <property type="evidence" value="ECO:0007669"/>
    <property type="project" value="TreeGrafter"/>
</dbReference>
<dbReference type="Gene3D" id="3.80.10.10">
    <property type="entry name" value="Ribonuclease Inhibitor"/>
    <property type="match status" value="2"/>
</dbReference>
<name>A0A9P6QFG3_9FUNG</name>
<proteinExistence type="predicted"/>
<dbReference type="AlphaFoldDB" id="A0A9P6QFG3"/>
<feature type="region of interest" description="Disordered" evidence="1">
    <location>
        <begin position="114"/>
        <end position="135"/>
    </location>
</feature>
<dbReference type="EMBL" id="JAAAJA010000003">
    <property type="protein sequence ID" value="KAG0267475.1"/>
    <property type="molecule type" value="Genomic_DNA"/>
</dbReference>
<dbReference type="OrthoDB" id="10257471at2759"/>
<evidence type="ECO:0000256" key="1">
    <source>
        <dbReference type="SAM" id="MobiDB-lite"/>
    </source>
</evidence>
<evidence type="ECO:0000313" key="2">
    <source>
        <dbReference type="EMBL" id="KAG0267475.1"/>
    </source>
</evidence>